<dbReference type="GO" id="GO:0009117">
    <property type="term" value="P:nucleotide metabolic process"/>
    <property type="evidence" value="ECO:0007669"/>
    <property type="project" value="TreeGrafter"/>
</dbReference>
<evidence type="ECO:0000313" key="6">
    <source>
        <dbReference type="Proteomes" id="UP000326354"/>
    </source>
</evidence>
<dbReference type="OrthoDB" id="9784774at2"/>
<proteinExistence type="predicted"/>
<dbReference type="Pfam" id="PF01230">
    <property type="entry name" value="HIT"/>
    <property type="match status" value="1"/>
</dbReference>
<dbReference type="PROSITE" id="PS51084">
    <property type="entry name" value="HIT_2"/>
    <property type="match status" value="1"/>
</dbReference>
<gene>
    <name evidence="5" type="ORF">UABAM_02168</name>
</gene>
<dbReference type="PANTHER" id="PTHR46648:SF1">
    <property type="entry name" value="ADENOSINE 5'-MONOPHOSPHORAMIDASE HNT1"/>
    <property type="match status" value="1"/>
</dbReference>
<evidence type="ECO:0000259" key="4">
    <source>
        <dbReference type="PROSITE" id="PS51084"/>
    </source>
</evidence>
<dbReference type="InterPro" id="IPR011146">
    <property type="entry name" value="HIT-like"/>
</dbReference>
<dbReference type="InterPro" id="IPR036265">
    <property type="entry name" value="HIT-like_sf"/>
</dbReference>
<name>A0A5S9IL05_UABAM</name>
<reference evidence="5 6" key="1">
    <citation type="submission" date="2019-08" db="EMBL/GenBank/DDBJ databases">
        <title>Complete genome sequence of Candidatus Uab amorphum.</title>
        <authorList>
            <person name="Shiratori T."/>
            <person name="Suzuki S."/>
            <person name="Kakizawa Y."/>
            <person name="Ishida K."/>
        </authorList>
    </citation>
    <scope>NUCLEOTIDE SEQUENCE [LARGE SCALE GENOMIC DNA]</scope>
    <source>
        <strain evidence="5 6">SRT547</strain>
    </source>
</reference>
<dbReference type="KEGG" id="uam:UABAM_02168"/>
<keyword evidence="5" id="KW-0378">Hydrolase</keyword>
<feature type="short sequence motif" description="Histidine triad motif" evidence="2 3">
    <location>
        <begin position="91"/>
        <end position="95"/>
    </location>
</feature>
<protein>
    <submittedName>
        <fullName evidence="5">Hydrolase</fullName>
    </submittedName>
</protein>
<feature type="active site" description="Tele-AMP-histidine intermediate" evidence="1">
    <location>
        <position position="93"/>
    </location>
</feature>
<dbReference type="SUPFAM" id="SSF54197">
    <property type="entry name" value="HIT-like"/>
    <property type="match status" value="1"/>
</dbReference>
<feature type="domain" description="HIT" evidence="4">
    <location>
        <begin position="4"/>
        <end position="107"/>
    </location>
</feature>
<dbReference type="Proteomes" id="UP000326354">
    <property type="component" value="Chromosome"/>
</dbReference>
<dbReference type="EMBL" id="AP019860">
    <property type="protein sequence ID" value="BBM83813.1"/>
    <property type="molecule type" value="Genomic_DNA"/>
</dbReference>
<keyword evidence="6" id="KW-1185">Reference proteome</keyword>
<evidence type="ECO:0000256" key="3">
    <source>
        <dbReference type="PROSITE-ProRule" id="PRU00464"/>
    </source>
</evidence>
<accession>A0A5S9IL05</accession>
<dbReference type="PRINTS" id="PR00332">
    <property type="entry name" value="HISTRIAD"/>
</dbReference>
<sequence>MATIFEKIISGDIPCAKVYEDERFLAFLDVRPVNTGHTLVIPKEPHPYIFDLDDETYTDLMKLSKKVAKHLKEKLDCQRVCMTVIGWEVPHVHVHLIPTNEIKELPLNGPNVKKATPDELREIAEKLQGL</sequence>
<evidence type="ECO:0000313" key="5">
    <source>
        <dbReference type="EMBL" id="BBM83813.1"/>
    </source>
</evidence>
<dbReference type="RefSeq" id="WP_151967996.1">
    <property type="nucleotide sequence ID" value="NZ_AP019860.1"/>
</dbReference>
<dbReference type="AlphaFoldDB" id="A0A5S9IL05"/>
<dbReference type="PANTHER" id="PTHR46648">
    <property type="entry name" value="HIT FAMILY PROTEIN 1"/>
    <property type="match status" value="1"/>
</dbReference>
<dbReference type="Gene3D" id="3.30.428.10">
    <property type="entry name" value="HIT-like"/>
    <property type="match status" value="1"/>
</dbReference>
<dbReference type="GO" id="GO:0016787">
    <property type="term" value="F:hydrolase activity"/>
    <property type="evidence" value="ECO:0007669"/>
    <property type="project" value="UniProtKB-KW"/>
</dbReference>
<organism evidence="5 6">
    <name type="scientific">Uabimicrobium amorphum</name>
    <dbReference type="NCBI Taxonomy" id="2596890"/>
    <lineage>
        <taxon>Bacteria</taxon>
        <taxon>Pseudomonadati</taxon>
        <taxon>Planctomycetota</taxon>
        <taxon>Candidatus Uabimicrobiia</taxon>
        <taxon>Candidatus Uabimicrobiales</taxon>
        <taxon>Candidatus Uabimicrobiaceae</taxon>
        <taxon>Candidatus Uabimicrobium</taxon>
    </lineage>
</organism>
<evidence type="ECO:0000256" key="2">
    <source>
        <dbReference type="PIRSR" id="PIRSR601310-3"/>
    </source>
</evidence>
<dbReference type="InterPro" id="IPR001310">
    <property type="entry name" value="Histidine_triad_HIT"/>
</dbReference>
<evidence type="ECO:0000256" key="1">
    <source>
        <dbReference type="PIRSR" id="PIRSR601310-1"/>
    </source>
</evidence>